<feature type="transmembrane region" description="Helical" evidence="8">
    <location>
        <begin position="167"/>
        <end position="186"/>
    </location>
</feature>
<protein>
    <recommendedName>
        <fullName evidence="11">Exosortase EpsH-related protein</fullName>
    </recommendedName>
</protein>
<dbReference type="AlphaFoldDB" id="D7E9Y9"/>
<evidence type="ECO:0000313" key="9">
    <source>
        <dbReference type="EMBL" id="ADI74411.1"/>
    </source>
</evidence>
<evidence type="ECO:0000256" key="3">
    <source>
        <dbReference type="ARBA" id="ARBA00022670"/>
    </source>
</evidence>
<keyword evidence="4 8" id="KW-0812">Transmembrane</keyword>
<dbReference type="InterPro" id="IPR026430">
    <property type="entry name" value="Archaeosortase_B"/>
</dbReference>
<sequence>MAKKRAKKNQKSAIKDKKIASETSFKQKLTDKITNNKSILKFAGLYIFYIGIFTLLYITFKDDLEFFRNITADGLSAILGMFGIQNSVFGSVIHLETISLKVIDECTGIYELLVYSGCVLAYSTTFDKKIYGIAFGVPAILSINMVRLVCLAFVGVWYPAIFDYVHYYLWQVTLILIIVLVTLLWIEKVVKR</sequence>
<dbReference type="GeneID" id="9347204"/>
<keyword evidence="3" id="KW-0645">Protease</keyword>
<feature type="transmembrane region" description="Helical" evidence="8">
    <location>
        <begin position="66"/>
        <end position="84"/>
    </location>
</feature>
<keyword evidence="2" id="KW-1003">Cell membrane</keyword>
<dbReference type="InterPro" id="IPR019127">
    <property type="entry name" value="Exosortase"/>
</dbReference>
<dbReference type="HOGENOM" id="CLU_1582918_0_0_2"/>
<gene>
    <name evidence="9" type="ordered locus">Metev_1564</name>
</gene>
<comment type="subcellular location">
    <subcellularLocation>
        <location evidence="1">Cell membrane</location>
        <topology evidence="1">Multi-pass membrane protein</topology>
    </subcellularLocation>
</comment>
<reference evidence="9 10" key="1">
    <citation type="submission" date="2010-06" db="EMBL/GenBank/DDBJ databases">
        <title>Complete sequence chromosome of Methanohalobium evestigatum Z-7303.</title>
        <authorList>
            <consortium name="US DOE Joint Genome Institute"/>
            <person name="Lucas S."/>
            <person name="Copeland A."/>
            <person name="Lapidus A."/>
            <person name="Cheng J.-F."/>
            <person name="Bruce D."/>
            <person name="Goodwin L."/>
            <person name="Pitluck S."/>
            <person name="Saunders E."/>
            <person name="Detter J.C."/>
            <person name="Han C."/>
            <person name="Tapia R."/>
            <person name="Land M."/>
            <person name="Hauser L."/>
            <person name="Kyrpides N."/>
            <person name="Mikhailova N."/>
            <person name="Sieprawska-Lupa M."/>
            <person name="Whitman W.B."/>
            <person name="Anderson I."/>
            <person name="Woyke T."/>
        </authorList>
    </citation>
    <scope>NUCLEOTIDE SEQUENCE [LARGE SCALE GENOMIC DNA]</scope>
    <source>
        <strain evidence="10">ATCC BAA-1072 / DSM 3721 / NBRC 107634 / OCM 161 / Z-7303</strain>
    </source>
</reference>
<evidence type="ECO:0000256" key="2">
    <source>
        <dbReference type="ARBA" id="ARBA00022475"/>
    </source>
</evidence>
<feature type="transmembrane region" description="Helical" evidence="8">
    <location>
        <begin position="39"/>
        <end position="60"/>
    </location>
</feature>
<evidence type="ECO:0000256" key="7">
    <source>
        <dbReference type="ARBA" id="ARBA00023136"/>
    </source>
</evidence>
<evidence type="ECO:0000256" key="4">
    <source>
        <dbReference type="ARBA" id="ARBA00022692"/>
    </source>
</evidence>
<dbReference type="GO" id="GO:0008233">
    <property type="term" value="F:peptidase activity"/>
    <property type="evidence" value="ECO:0007669"/>
    <property type="project" value="UniProtKB-KW"/>
</dbReference>
<dbReference type="STRING" id="644295.Metev_1564"/>
<dbReference type="NCBIfam" id="TIGR04178">
    <property type="entry name" value="exo_archaeo"/>
    <property type="match status" value="1"/>
</dbReference>
<proteinExistence type="predicted"/>
<dbReference type="GO" id="GO:0005886">
    <property type="term" value="C:plasma membrane"/>
    <property type="evidence" value="ECO:0007669"/>
    <property type="project" value="UniProtKB-SubCell"/>
</dbReference>
<keyword evidence="5" id="KW-0378">Hydrolase</keyword>
<organism evidence="9 10">
    <name type="scientific">Methanohalobium evestigatum (strain ATCC BAA-1072 / DSM 3721 / NBRC 107634 / OCM 161 / Z-7303)</name>
    <dbReference type="NCBI Taxonomy" id="644295"/>
    <lineage>
        <taxon>Archaea</taxon>
        <taxon>Methanobacteriati</taxon>
        <taxon>Methanobacteriota</taxon>
        <taxon>Stenosarchaea group</taxon>
        <taxon>Methanomicrobia</taxon>
        <taxon>Methanosarcinales</taxon>
        <taxon>Methanosarcinaceae</taxon>
        <taxon>Methanohalobium</taxon>
    </lineage>
</organism>
<dbReference type="OrthoDB" id="125169at2157"/>
<dbReference type="InterPro" id="IPR026392">
    <property type="entry name" value="Exo/Archaeosortase_dom"/>
</dbReference>
<name>D7E9Y9_METEZ</name>
<evidence type="ECO:0000256" key="6">
    <source>
        <dbReference type="ARBA" id="ARBA00022989"/>
    </source>
</evidence>
<keyword evidence="7 8" id="KW-0472">Membrane</keyword>
<dbReference type="RefSeq" id="WP_013194976.1">
    <property type="nucleotide sequence ID" value="NC_014253.1"/>
</dbReference>
<evidence type="ECO:0000256" key="5">
    <source>
        <dbReference type="ARBA" id="ARBA00022801"/>
    </source>
</evidence>
<dbReference type="GO" id="GO:0006508">
    <property type="term" value="P:proteolysis"/>
    <property type="evidence" value="ECO:0007669"/>
    <property type="project" value="UniProtKB-KW"/>
</dbReference>
<dbReference type="Pfam" id="PF09721">
    <property type="entry name" value="Exosortase_EpsH"/>
    <property type="match status" value="1"/>
</dbReference>
<dbReference type="KEGG" id="mev:Metev_1564"/>
<dbReference type="EMBL" id="CP002069">
    <property type="protein sequence ID" value="ADI74411.1"/>
    <property type="molecule type" value="Genomic_DNA"/>
</dbReference>
<accession>D7E9Y9</accession>
<feature type="transmembrane region" description="Helical" evidence="8">
    <location>
        <begin position="130"/>
        <end position="161"/>
    </location>
</feature>
<dbReference type="Proteomes" id="UP000000391">
    <property type="component" value="Chromosome"/>
</dbReference>
<evidence type="ECO:0000256" key="8">
    <source>
        <dbReference type="SAM" id="Phobius"/>
    </source>
</evidence>
<keyword evidence="6 8" id="KW-1133">Transmembrane helix</keyword>
<evidence type="ECO:0000256" key="1">
    <source>
        <dbReference type="ARBA" id="ARBA00004651"/>
    </source>
</evidence>
<evidence type="ECO:0000313" key="10">
    <source>
        <dbReference type="Proteomes" id="UP000000391"/>
    </source>
</evidence>
<keyword evidence="10" id="KW-1185">Reference proteome</keyword>
<dbReference type="NCBIfam" id="TIGR04144">
    <property type="entry name" value="archaeo_VPXXXP"/>
    <property type="match status" value="1"/>
</dbReference>
<evidence type="ECO:0008006" key="11">
    <source>
        <dbReference type="Google" id="ProtNLM"/>
    </source>
</evidence>